<feature type="region of interest" description="Disordered" evidence="1">
    <location>
        <begin position="1"/>
        <end position="41"/>
    </location>
</feature>
<reference evidence="2 3" key="1">
    <citation type="journal article" date="2021" name="BMC Genomics">
        <title>Datura genome reveals duplications of psychoactive alkaloid biosynthetic genes and high mutation rate following tissue culture.</title>
        <authorList>
            <person name="Rajewski A."/>
            <person name="Carter-House D."/>
            <person name="Stajich J."/>
            <person name="Litt A."/>
        </authorList>
    </citation>
    <scope>NUCLEOTIDE SEQUENCE [LARGE SCALE GENOMIC DNA]</scope>
    <source>
        <strain evidence="2">AR-01</strain>
    </source>
</reference>
<proteinExistence type="predicted"/>
<evidence type="ECO:0000313" key="3">
    <source>
        <dbReference type="Proteomes" id="UP000823775"/>
    </source>
</evidence>
<organism evidence="2 3">
    <name type="scientific">Datura stramonium</name>
    <name type="common">Jimsonweed</name>
    <name type="synonym">Common thornapple</name>
    <dbReference type="NCBI Taxonomy" id="4076"/>
    <lineage>
        <taxon>Eukaryota</taxon>
        <taxon>Viridiplantae</taxon>
        <taxon>Streptophyta</taxon>
        <taxon>Embryophyta</taxon>
        <taxon>Tracheophyta</taxon>
        <taxon>Spermatophyta</taxon>
        <taxon>Magnoliopsida</taxon>
        <taxon>eudicotyledons</taxon>
        <taxon>Gunneridae</taxon>
        <taxon>Pentapetalae</taxon>
        <taxon>asterids</taxon>
        <taxon>lamiids</taxon>
        <taxon>Solanales</taxon>
        <taxon>Solanaceae</taxon>
        <taxon>Solanoideae</taxon>
        <taxon>Datureae</taxon>
        <taxon>Datura</taxon>
    </lineage>
</organism>
<keyword evidence="3" id="KW-1185">Reference proteome</keyword>
<sequence>MVLSNELHHTLRSNKPFLSDVDDDESDSGTNSGSGDGDTATSSKRLLKEHLKCLSSIDLQIPLFKFFLEPRVTFDLCRRQLATGVDRAFLGAPTRLRYA</sequence>
<feature type="compositionally biased region" description="Low complexity" evidence="1">
    <location>
        <begin position="28"/>
        <end position="41"/>
    </location>
</feature>
<evidence type="ECO:0000313" key="2">
    <source>
        <dbReference type="EMBL" id="MCE5166239.1"/>
    </source>
</evidence>
<comment type="caution">
    <text evidence="2">The sequence shown here is derived from an EMBL/GenBank/DDBJ whole genome shotgun (WGS) entry which is preliminary data.</text>
</comment>
<accession>A0ABS8Y7Z7</accession>
<gene>
    <name evidence="2" type="ORF">HAX54_016263</name>
</gene>
<protein>
    <submittedName>
        <fullName evidence="2">Uncharacterized protein</fullName>
    </submittedName>
</protein>
<evidence type="ECO:0000256" key="1">
    <source>
        <dbReference type="SAM" id="MobiDB-lite"/>
    </source>
</evidence>
<name>A0ABS8Y7Z7_DATST</name>
<dbReference type="EMBL" id="JACEIK010020493">
    <property type="protein sequence ID" value="MCE5166239.1"/>
    <property type="molecule type" value="Genomic_DNA"/>
</dbReference>
<dbReference type="Proteomes" id="UP000823775">
    <property type="component" value="Unassembled WGS sequence"/>
</dbReference>